<dbReference type="EMBL" id="CAAHFH010000002">
    <property type="protein sequence ID" value="VGO21026.1"/>
    <property type="molecule type" value="Genomic_DNA"/>
</dbReference>
<dbReference type="PANTHER" id="PTHR22916">
    <property type="entry name" value="GLYCOSYLTRANSFERASE"/>
    <property type="match status" value="1"/>
</dbReference>
<evidence type="ECO:0000313" key="2">
    <source>
        <dbReference type="EMBL" id="VGO21026.1"/>
    </source>
</evidence>
<dbReference type="Gene3D" id="3.90.550.10">
    <property type="entry name" value="Spore Coat Polysaccharide Biosynthesis Protein SpsA, Chain A"/>
    <property type="match status" value="1"/>
</dbReference>
<dbReference type="PANTHER" id="PTHR22916:SF3">
    <property type="entry name" value="UDP-GLCNAC:BETAGAL BETA-1,3-N-ACETYLGLUCOSAMINYLTRANSFERASE-LIKE PROTEIN 1"/>
    <property type="match status" value="1"/>
</dbReference>
<dbReference type="GO" id="GO:0016758">
    <property type="term" value="F:hexosyltransferase activity"/>
    <property type="evidence" value="ECO:0007669"/>
    <property type="project" value="UniProtKB-ARBA"/>
</dbReference>
<dbReference type="SUPFAM" id="SSF53448">
    <property type="entry name" value="Nucleotide-diphospho-sugar transferases"/>
    <property type="match status" value="1"/>
</dbReference>
<accession>A0A6C2UPU2</accession>
<proteinExistence type="predicted"/>
<dbReference type="AlphaFoldDB" id="A0A6C2UPU2"/>
<gene>
    <name evidence="2" type="primary">epsH</name>
    <name evidence="2" type="ORF">SCARR_03095</name>
</gene>
<dbReference type="InterPro" id="IPR001173">
    <property type="entry name" value="Glyco_trans_2-like"/>
</dbReference>
<sequence>MMPLVSICVPTYNGERFLTEALESVEAQIYENCEVVVSDDASSDRTLEIVSEFAARSKYEYRVFNHEPSGIGANWNYCVEHAKGEYIKFLFQDDLLLPDCVREMVSCIKNDSSIGMVFARRKLLLSQAPSVAGIAWCYLFSDPVANWAHKLSQPVSGWELLEDRSLLCSPRNKIGEPPSVLLRRSVFEDIGFFSGDLKQQLDYEYWYRVLAHYKVAFIPDKLTVFRVHLDQATQRNKREKLEEDFVGELLAHVDRSLFHKEVLARAGGKRTWFHMKNAVFFLLKTWVVKLMVLLKILKGQEFLNSPE</sequence>
<organism evidence="2 3">
    <name type="scientific">Pontiella sulfatireligans</name>
    <dbReference type="NCBI Taxonomy" id="2750658"/>
    <lineage>
        <taxon>Bacteria</taxon>
        <taxon>Pseudomonadati</taxon>
        <taxon>Kiritimatiellota</taxon>
        <taxon>Kiritimatiellia</taxon>
        <taxon>Kiritimatiellales</taxon>
        <taxon>Pontiellaceae</taxon>
        <taxon>Pontiella</taxon>
    </lineage>
</organism>
<name>A0A6C2UPU2_9BACT</name>
<evidence type="ECO:0000313" key="3">
    <source>
        <dbReference type="Proteomes" id="UP000346198"/>
    </source>
</evidence>
<dbReference type="Pfam" id="PF00535">
    <property type="entry name" value="Glycos_transf_2"/>
    <property type="match status" value="1"/>
</dbReference>
<protein>
    <submittedName>
        <fullName evidence="2">Glycosyltransferase EpsH</fullName>
    </submittedName>
</protein>
<reference evidence="2 3" key="1">
    <citation type="submission" date="2019-04" db="EMBL/GenBank/DDBJ databases">
        <authorList>
            <person name="Van Vliet M D."/>
        </authorList>
    </citation>
    <scope>NUCLEOTIDE SEQUENCE [LARGE SCALE GENOMIC DNA]</scope>
    <source>
        <strain evidence="2 3">F21</strain>
    </source>
</reference>
<feature type="domain" description="Glycosyltransferase 2-like" evidence="1">
    <location>
        <begin position="6"/>
        <end position="118"/>
    </location>
</feature>
<keyword evidence="2" id="KW-0808">Transferase</keyword>
<dbReference type="RefSeq" id="WP_136062515.1">
    <property type="nucleotide sequence ID" value="NZ_CAAHFH010000002.1"/>
</dbReference>
<keyword evidence="3" id="KW-1185">Reference proteome</keyword>
<dbReference type="Proteomes" id="UP000346198">
    <property type="component" value="Unassembled WGS sequence"/>
</dbReference>
<evidence type="ECO:0000259" key="1">
    <source>
        <dbReference type="Pfam" id="PF00535"/>
    </source>
</evidence>
<dbReference type="InterPro" id="IPR029044">
    <property type="entry name" value="Nucleotide-diphossugar_trans"/>
</dbReference>